<dbReference type="GO" id="GO:0045004">
    <property type="term" value="P:DNA replication proofreading"/>
    <property type="evidence" value="ECO:0007669"/>
    <property type="project" value="TreeGrafter"/>
</dbReference>
<dbReference type="GO" id="GO:0008408">
    <property type="term" value="F:3'-5' exonuclease activity"/>
    <property type="evidence" value="ECO:0007669"/>
    <property type="project" value="InterPro"/>
</dbReference>
<dbReference type="Proteomes" id="UP000245021">
    <property type="component" value="Unassembled WGS sequence"/>
</dbReference>
<dbReference type="GO" id="GO:0004386">
    <property type="term" value="F:helicase activity"/>
    <property type="evidence" value="ECO:0007669"/>
    <property type="project" value="UniProtKB-KW"/>
</dbReference>
<evidence type="ECO:0000256" key="6">
    <source>
        <dbReference type="ARBA" id="ARBA00022801"/>
    </source>
</evidence>
<gene>
    <name evidence="10" type="primary">dinG</name>
    <name evidence="12" type="ORF">NtB2_00345</name>
</gene>
<dbReference type="InterPro" id="IPR013520">
    <property type="entry name" value="Ribonucl_H"/>
</dbReference>
<dbReference type="Gene3D" id="3.40.50.300">
    <property type="entry name" value="P-loop containing nucleotide triphosphate hydrolases"/>
    <property type="match status" value="2"/>
</dbReference>
<dbReference type="InterPro" id="IPR011545">
    <property type="entry name" value="DEAD/DEAH_box_helicase_dom"/>
</dbReference>
<sequence length="786" mass="89331">MTRYAVVDLEATDAHSRDNKIIQIGITLIEDGAITKTYASNVNPHEKLAYHIKELTGLKDKDLKKAPDFSDIAKDVHRFIGDAVFVAHNAKFDYELLSKSLFREGLSLDLARVDTVDLVRVFYPSFERYGLEFLGEALDLSHDRPHEALSDAYATAELLLKIQERARKLPTAVLEEILRHADNLLYETKDFLREQLAYTSEKPKGMKVLGNLATVKTRRPRLSKRAKALTPDFDENIQVLGLKKREQQADLASCITKELAEAVPSFIEAATGTGKTYAYLLSFLAEGRRLVVSTPTKILQEQLMSSVAPQLKGKFGTSFAKLIGTQNYLSLEKFSRALRDNTEGKNFEIFKMKVLVWLTESRTGDLSELSTTLTNKDYFDEIAHDGVWSERELHAKEDFWMRAQKEAKQADVIVVNHAYLIERLADYPETFLEDRVLVVDEAQQLFAIMENLNQKSVKLTDELIKVDASSSHLVKRLQESLVYQLSKKELDIEKINMDATELGLTELSDLTSDSERFVWIEDNRIISSTTDFYDFAKLIPSGTKTYMLGASLSLSDDDPVFPGLLGFSHYDFFKFPSQQVSNQKISVILDGPPVKNTTNLAYAQYLAEKAKLLSKKKLPILMLFTSRQSLIQTAEEMTKLKLNFLAQDIQGTAEQVKRKFDKGEAQILMGLGSFWEGVDFAQQDRLLLMIARLPFATPEDILTKKYASRFKNPFYDFNVPMASLKIQQAMGRINRRPEQKSQVFIMDDRLAGKSYAKKMRRHLEKIAPLNCQTFAEAMGDLKKFLL</sequence>
<keyword evidence="6 10" id="KW-0378">Hydrolase</keyword>
<dbReference type="InterPro" id="IPR036397">
    <property type="entry name" value="RNaseH_sf"/>
</dbReference>
<dbReference type="OrthoDB" id="9803913at2"/>
<dbReference type="Pfam" id="PF00929">
    <property type="entry name" value="RNase_T"/>
    <property type="match status" value="1"/>
</dbReference>
<dbReference type="InterPro" id="IPR006555">
    <property type="entry name" value="ATP-dep_Helicase_C"/>
</dbReference>
<dbReference type="InterPro" id="IPR027417">
    <property type="entry name" value="P-loop_NTPase"/>
</dbReference>
<evidence type="ECO:0000256" key="7">
    <source>
        <dbReference type="ARBA" id="ARBA00022839"/>
    </source>
</evidence>
<comment type="function">
    <text evidence="10">3'-5' exonuclease.</text>
</comment>
<dbReference type="InterPro" id="IPR006310">
    <property type="entry name" value="DinG"/>
</dbReference>
<evidence type="ECO:0000313" key="13">
    <source>
        <dbReference type="Proteomes" id="UP000245021"/>
    </source>
</evidence>
<dbReference type="Pfam" id="PF13307">
    <property type="entry name" value="Helicase_C_2"/>
    <property type="match status" value="1"/>
</dbReference>
<dbReference type="Gene3D" id="3.30.420.10">
    <property type="entry name" value="Ribonuclease H-like superfamily/Ribonuclease H"/>
    <property type="match status" value="1"/>
</dbReference>
<feature type="domain" description="Helicase ATP-binding" evidence="11">
    <location>
        <begin position="234"/>
        <end position="499"/>
    </location>
</feature>
<dbReference type="SUPFAM" id="SSF52540">
    <property type="entry name" value="P-loop containing nucleoside triphosphate hydrolases"/>
    <property type="match status" value="1"/>
</dbReference>
<dbReference type="SUPFAM" id="SSF53098">
    <property type="entry name" value="Ribonuclease H-like"/>
    <property type="match status" value="1"/>
</dbReference>
<dbReference type="PANTHER" id="PTHR30231">
    <property type="entry name" value="DNA POLYMERASE III SUBUNIT EPSILON"/>
    <property type="match status" value="1"/>
</dbReference>
<keyword evidence="3" id="KW-0235">DNA replication</keyword>
<dbReference type="PANTHER" id="PTHR30231:SF41">
    <property type="entry name" value="DNA POLYMERASE III SUBUNIT EPSILON"/>
    <property type="match status" value="1"/>
</dbReference>
<keyword evidence="1" id="KW-0808">Transferase</keyword>
<dbReference type="SMART" id="SM00491">
    <property type="entry name" value="HELICc2"/>
    <property type="match status" value="1"/>
</dbReference>
<keyword evidence="8 10" id="KW-0067">ATP-binding</keyword>
<organism evidence="12 13">
    <name type="scientific">Lactococcus termiticola</name>
    <dbReference type="NCBI Taxonomy" id="2169526"/>
    <lineage>
        <taxon>Bacteria</taxon>
        <taxon>Bacillati</taxon>
        <taxon>Bacillota</taxon>
        <taxon>Bacilli</taxon>
        <taxon>Lactobacillales</taxon>
        <taxon>Streptococcaceae</taxon>
        <taxon>Lactococcus</taxon>
    </lineage>
</organism>
<evidence type="ECO:0000256" key="8">
    <source>
        <dbReference type="ARBA" id="ARBA00022840"/>
    </source>
</evidence>
<keyword evidence="7 10" id="KW-0269">Exonuclease</keyword>
<evidence type="ECO:0000256" key="1">
    <source>
        <dbReference type="ARBA" id="ARBA00022679"/>
    </source>
</evidence>
<dbReference type="CDD" id="cd06127">
    <property type="entry name" value="DEDDh"/>
    <property type="match status" value="1"/>
</dbReference>
<dbReference type="GO" id="GO:0005829">
    <property type="term" value="C:cytosol"/>
    <property type="evidence" value="ECO:0007669"/>
    <property type="project" value="TreeGrafter"/>
</dbReference>
<evidence type="ECO:0000259" key="11">
    <source>
        <dbReference type="PROSITE" id="PS51193"/>
    </source>
</evidence>
<evidence type="ECO:0000256" key="5">
    <source>
        <dbReference type="ARBA" id="ARBA00022741"/>
    </source>
</evidence>
<evidence type="ECO:0000256" key="2">
    <source>
        <dbReference type="ARBA" id="ARBA00022695"/>
    </source>
</evidence>
<dbReference type="FunFam" id="3.30.420.10:FF:000045">
    <property type="entry name" value="3'-5' exonuclease DinG"/>
    <property type="match status" value="1"/>
</dbReference>
<dbReference type="EC" id="3.1.-.-" evidence="10"/>
<evidence type="ECO:0000256" key="4">
    <source>
        <dbReference type="ARBA" id="ARBA00022722"/>
    </source>
</evidence>
<dbReference type="SMART" id="SM00479">
    <property type="entry name" value="EXOIII"/>
    <property type="match status" value="1"/>
</dbReference>
<protein>
    <recommendedName>
        <fullName evidence="10">3'-5' exonuclease DinG</fullName>
        <ecNumber evidence="10">3.1.-.-</ecNumber>
    </recommendedName>
</protein>
<keyword evidence="4 10" id="KW-0540">Nuclease</keyword>
<proteinExistence type="inferred from homology"/>
<dbReference type="RefSeq" id="WP_109245226.1">
    <property type="nucleotide sequence ID" value="NZ_BFFO01000002.1"/>
</dbReference>
<dbReference type="InterPro" id="IPR014013">
    <property type="entry name" value="Helic_SF1/SF2_ATP-bd_DinG/Rad3"/>
</dbReference>
<keyword evidence="9" id="KW-0239">DNA-directed DNA polymerase</keyword>
<dbReference type="NCBIfam" id="TIGR01407">
    <property type="entry name" value="dinG_rel"/>
    <property type="match status" value="1"/>
</dbReference>
<keyword evidence="5 10" id="KW-0547">Nucleotide-binding</keyword>
<dbReference type="GO" id="GO:0005524">
    <property type="term" value="F:ATP binding"/>
    <property type="evidence" value="ECO:0007669"/>
    <property type="project" value="UniProtKB-KW"/>
</dbReference>
<comment type="caution">
    <text evidence="12">The sequence shown here is derived from an EMBL/GenBank/DDBJ whole genome shotgun (WGS) entry which is preliminary data.</text>
</comment>
<reference evidence="12 13" key="1">
    <citation type="journal article" date="2018" name="Genome Announc.">
        <title>Draft Genome Sequence of Lactococcus sp. Strain NtB2 (JCM 32569), Isolated from the Gut of the Higher Termite Nasutitermes takasagoensis.</title>
        <authorList>
            <person name="Noda S."/>
            <person name="Aihara C."/>
            <person name="Yuki M."/>
            <person name="Ohkuma M."/>
        </authorList>
    </citation>
    <scope>NUCLEOTIDE SEQUENCE [LARGE SCALE GENOMIC DNA]</scope>
    <source>
        <strain evidence="12 13">NtB2</strain>
    </source>
</reference>
<dbReference type="GO" id="GO:0003677">
    <property type="term" value="F:DNA binding"/>
    <property type="evidence" value="ECO:0007669"/>
    <property type="project" value="InterPro"/>
</dbReference>
<evidence type="ECO:0000256" key="3">
    <source>
        <dbReference type="ARBA" id="ARBA00022705"/>
    </source>
</evidence>
<evidence type="ECO:0000256" key="9">
    <source>
        <dbReference type="ARBA" id="ARBA00022932"/>
    </source>
</evidence>
<comment type="similarity">
    <text evidence="10">Belongs to the helicase family. DinG subfamily. Type 2 sub-subfamily.</text>
</comment>
<keyword evidence="12" id="KW-0347">Helicase</keyword>
<dbReference type="InterPro" id="IPR006054">
    <property type="entry name" value="DnaQ"/>
</dbReference>
<dbReference type="Pfam" id="PF00270">
    <property type="entry name" value="DEAD"/>
    <property type="match status" value="1"/>
</dbReference>
<keyword evidence="13" id="KW-1185">Reference proteome</keyword>
<dbReference type="GO" id="GO:0016818">
    <property type="term" value="F:hydrolase activity, acting on acid anhydrides, in phosphorus-containing anhydrides"/>
    <property type="evidence" value="ECO:0007669"/>
    <property type="project" value="InterPro"/>
</dbReference>
<accession>A0A2R5HDS4</accession>
<evidence type="ECO:0000313" key="12">
    <source>
        <dbReference type="EMBL" id="GBG96234.1"/>
    </source>
</evidence>
<dbReference type="NCBIfam" id="TIGR00573">
    <property type="entry name" value="dnaq"/>
    <property type="match status" value="1"/>
</dbReference>
<name>A0A2R5HDS4_9LACT</name>
<evidence type="ECO:0000256" key="10">
    <source>
        <dbReference type="RuleBase" id="RU364106"/>
    </source>
</evidence>
<dbReference type="PROSITE" id="PS51193">
    <property type="entry name" value="HELICASE_ATP_BIND_2"/>
    <property type="match status" value="1"/>
</dbReference>
<dbReference type="EMBL" id="BFFO01000002">
    <property type="protein sequence ID" value="GBG96234.1"/>
    <property type="molecule type" value="Genomic_DNA"/>
</dbReference>
<keyword evidence="2" id="KW-0548">Nucleotidyltransferase</keyword>
<dbReference type="AlphaFoldDB" id="A0A2R5HDS4"/>
<dbReference type="InterPro" id="IPR012337">
    <property type="entry name" value="RNaseH-like_sf"/>
</dbReference>
<dbReference type="GO" id="GO:0003887">
    <property type="term" value="F:DNA-directed DNA polymerase activity"/>
    <property type="evidence" value="ECO:0007669"/>
    <property type="project" value="UniProtKB-KW"/>
</dbReference>